<evidence type="ECO:0000256" key="1">
    <source>
        <dbReference type="SAM" id="MobiDB-lite"/>
    </source>
</evidence>
<dbReference type="SUPFAM" id="SSF52540">
    <property type="entry name" value="P-loop containing nucleoside triphosphate hydrolases"/>
    <property type="match status" value="2"/>
</dbReference>
<feature type="compositionally biased region" description="Polar residues" evidence="1">
    <location>
        <begin position="21"/>
        <end position="33"/>
    </location>
</feature>
<gene>
    <name evidence="3" type="ORF">SEV965_LOCUS34653</name>
</gene>
<feature type="domain" description="AAA+ ATPase" evidence="2">
    <location>
        <begin position="62"/>
        <end position="224"/>
    </location>
</feature>
<dbReference type="Gene3D" id="3.40.50.300">
    <property type="entry name" value="P-loop containing nucleotide triphosphate hydrolases"/>
    <property type="match status" value="2"/>
</dbReference>
<feature type="non-terminal residue" evidence="3">
    <location>
        <position position="1"/>
    </location>
</feature>
<dbReference type="EMBL" id="CAJNOU010005227">
    <property type="protein sequence ID" value="CAF1471103.1"/>
    <property type="molecule type" value="Genomic_DNA"/>
</dbReference>
<dbReference type="Proteomes" id="UP000663889">
    <property type="component" value="Unassembled WGS sequence"/>
</dbReference>
<feature type="domain" description="AAA+ ATPase" evidence="2">
    <location>
        <begin position="680"/>
        <end position="842"/>
    </location>
</feature>
<protein>
    <recommendedName>
        <fullName evidence="2">AAA+ ATPase domain-containing protein</fullName>
    </recommendedName>
</protein>
<reference evidence="3" key="1">
    <citation type="submission" date="2021-02" db="EMBL/GenBank/DDBJ databases">
        <authorList>
            <person name="Nowell W R."/>
        </authorList>
    </citation>
    <scope>NUCLEOTIDE SEQUENCE</scope>
</reference>
<accession>A0A815R3G5</accession>
<dbReference type="InterPro" id="IPR025662">
    <property type="entry name" value="Sigma_54_int_dom_ATP-bd_1"/>
</dbReference>
<name>A0A815R3G5_9BILA</name>
<proteinExistence type="predicted"/>
<sequence length="944" mass="107623">QTYSSSQTKTQTSILPRVEVHTSTPTSNKLQTSVPLPTEKQTFDLSSKKTYIPATLSPSDTDIINILLLGETGVGKSTFINAFVNYLTFASLQQAESGKPVVLIPVSFLITVGDNFEERMIRFGNVDNSSNEDFDHPGQSVTQRCKSYVFHLNDHDNKKLRIIDTPGFGDTRGIQQDDRNIEHILEYVNNLTHLNAICFLLNPNASRLNVFFRSCLTQLFSLLDQNALNNIIFCFTNSRSTFYTPGDTAPLLKKMLNSLSIGNVPFKKENTFCFDSESFRYLVALQNGISFNNDEKHEYEMSWSTSVTQSNRLIDYIRRNITIYRIDNNLQSMKHAQFEIMHMISPMLETMRNILRNLILYRMNSLKTSIELRPKVNHQSTTRCRVCKPIVRLVGNFPVAYYRPHVVKKDCFDIFPIVMSTQLMETEENSNDASFMDMKRTAIDSSGRLGFFYNAYRDCLLEQSNMNKEEELYATYKIVQGEIKHGNDDQPQNLLRLLSLDEHLTLSILLRLTPNRIQKLSDTIVDTEQFIGSSIPSWTATHIITGIEWGTDLVILLQLPTDQCIASQIDDVLDKLLSSLLNNENISPLTQDEEKVKNDSNLRFIYADFSDCSFELSTMMVLSSSKETHENILDQPSAPLSGTMEVSTPSFREPELSILPSVDADTSSVPVTSMTMPTDETINILLLGETGVGKSTFINAFANYLTFNTLEEAERGQPVVLIPVSFIITIGDNFEEHIVKFGDMNDSNNEDFDHPGQSITQYCRSYIFHLNDSDRKKLCIIDTPGFGDTRGIQQDDRNIEHILEYVNNLTHLNAICFLLKPNESKLNIYYRLCITQLFSVLDRNNVKNIIFCFTNSRSTFYTPGDTAPLLKKMLNSLSIGNVSFKKENTFCFDSESFRYLVALKNEIQFSDLDKEEYVMSWIKSVTDSNRLIQYICEKLTDCRI</sequence>
<dbReference type="PANTHER" id="PTHR32046">
    <property type="entry name" value="G DOMAIN-CONTAINING PROTEIN"/>
    <property type="match status" value="1"/>
</dbReference>
<dbReference type="AlphaFoldDB" id="A0A815R3G5"/>
<comment type="caution">
    <text evidence="3">The sequence shown here is derived from an EMBL/GenBank/DDBJ whole genome shotgun (WGS) entry which is preliminary data.</text>
</comment>
<dbReference type="InterPro" id="IPR027417">
    <property type="entry name" value="P-loop_NTPase"/>
</dbReference>
<organism evidence="3 4">
    <name type="scientific">Rotaria sordida</name>
    <dbReference type="NCBI Taxonomy" id="392033"/>
    <lineage>
        <taxon>Eukaryota</taxon>
        <taxon>Metazoa</taxon>
        <taxon>Spiralia</taxon>
        <taxon>Gnathifera</taxon>
        <taxon>Rotifera</taxon>
        <taxon>Eurotatoria</taxon>
        <taxon>Bdelloidea</taxon>
        <taxon>Philodinida</taxon>
        <taxon>Philodinidae</taxon>
        <taxon>Rotaria</taxon>
    </lineage>
</organism>
<dbReference type="SMART" id="SM00382">
    <property type="entry name" value="AAA"/>
    <property type="match status" value="2"/>
</dbReference>
<dbReference type="PANTHER" id="PTHR32046:SF11">
    <property type="entry name" value="IMMUNE-ASSOCIATED NUCLEOTIDE-BINDING PROTEIN 10-LIKE"/>
    <property type="match status" value="1"/>
</dbReference>
<dbReference type="PROSITE" id="PS00675">
    <property type="entry name" value="SIGMA54_INTERACT_1"/>
    <property type="match status" value="2"/>
</dbReference>
<feature type="compositionally biased region" description="Low complexity" evidence="1">
    <location>
        <begin position="1"/>
        <end position="13"/>
    </location>
</feature>
<dbReference type="InterPro" id="IPR003593">
    <property type="entry name" value="AAA+_ATPase"/>
</dbReference>
<feature type="region of interest" description="Disordered" evidence="1">
    <location>
        <begin position="1"/>
        <end position="33"/>
    </location>
</feature>
<evidence type="ECO:0000259" key="2">
    <source>
        <dbReference type="SMART" id="SM00382"/>
    </source>
</evidence>
<evidence type="ECO:0000313" key="4">
    <source>
        <dbReference type="Proteomes" id="UP000663889"/>
    </source>
</evidence>
<evidence type="ECO:0000313" key="3">
    <source>
        <dbReference type="EMBL" id="CAF1471103.1"/>
    </source>
</evidence>